<proteinExistence type="predicted"/>
<sequence length="421" mass="47819">MPSKEPKSKIGLNIFLLKYNLESATKIWEKREYLTQSSGSGEDDGVVKHRELSFESGGVAGTLLIKHPPSENTPDWVYFINDGLDNEITDQLKNKSVSALLVLKIKDRQFVLAFGHGRHMLEHSCIDTRFGVKVCLNSIEPGRIASIDKQTFDANPRLTRTQATKISSISAYGVNPDQDLLKAVVGVTQKAYSGDLGDVVAGMDSLQISVSADMASVERAIITALSRAESSDYLKKIDGKESQFAWVNNLTHETDDAKLRELNENLWLNFKSLNFSKMWLAAPEIIDWSNLSGFSYWPITKETIFSQFIEVSDFRKTFNKNSSLSTLRSRKIYYQRSSDKSYGSYPAFSCIYWETRLGNDNYILHQGNWYKINPNFAKATDDAYKKFLRRFPLLLFLNTIMQMKGIITWPSLHKPGWLTHC</sequence>
<dbReference type="InterPro" id="IPR026487">
    <property type="entry name" value="CHP04141"/>
</dbReference>
<keyword evidence="2" id="KW-1185">Reference proteome</keyword>
<dbReference type="AlphaFoldDB" id="A0AAU0BH66"/>
<name>A0AAU0BH66_9XANT</name>
<dbReference type="EMBL" id="CP103836">
    <property type="protein sequence ID" value="WOB51438.1"/>
    <property type="molecule type" value="Genomic_DNA"/>
</dbReference>
<dbReference type="NCBIfam" id="TIGR04141">
    <property type="entry name" value="TIGR04141 family sporadically distributed protein"/>
    <property type="match status" value="1"/>
</dbReference>
<evidence type="ECO:0000313" key="2">
    <source>
        <dbReference type="Proteomes" id="UP001302716"/>
    </source>
</evidence>
<reference evidence="1 2" key="1">
    <citation type="submission" date="2022-08" db="EMBL/GenBank/DDBJ databases">
        <title>Whole genome sequencing-based tracing of a 2022 introduction and outbreak of Xanthomonas hortorum pv. pelargonii.</title>
        <authorList>
            <person name="Iruegas-Bocardo F."/>
            <person name="Weisberg A.K."/>
            <person name="Riutta E.R."/>
            <person name="Kilday K."/>
            <person name="Bonkowski J.C."/>
            <person name="Creswell T."/>
            <person name="Daughtrey M.L."/>
            <person name="Rane K."/>
            <person name="Grunwald N.J."/>
            <person name="Chang J.H."/>
            <person name="Putnam M.L."/>
        </authorList>
    </citation>
    <scope>NUCLEOTIDE SEQUENCE [LARGE SCALE GENOMIC DNA]</scope>
    <source>
        <strain evidence="1 2">22-323</strain>
    </source>
</reference>
<evidence type="ECO:0000313" key="1">
    <source>
        <dbReference type="EMBL" id="WOB51438.1"/>
    </source>
</evidence>
<dbReference type="Proteomes" id="UP001302716">
    <property type="component" value="Chromosome"/>
</dbReference>
<gene>
    <name evidence="1" type="ORF">NYR97_08795</name>
</gene>
<dbReference type="Pfam" id="PF19614">
    <property type="entry name" value="DUF6119"/>
    <property type="match status" value="1"/>
</dbReference>
<organism evidence="1 2">
    <name type="scientific">Xanthomonas hydrangeae</name>
    <dbReference type="NCBI Taxonomy" id="2775159"/>
    <lineage>
        <taxon>Bacteria</taxon>
        <taxon>Pseudomonadati</taxon>
        <taxon>Pseudomonadota</taxon>
        <taxon>Gammaproteobacteria</taxon>
        <taxon>Lysobacterales</taxon>
        <taxon>Lysobacteraceae</taxon>
        <taxon>Xanthomonas</taxon>
    </lineage>
</organism>
<accession>A0AAU0BH66</accession>
<protein>
    <submittedName>
        <fullName evidence="1">TIGR04141 family sporadically distributed protein</fullName>
    </submittedName>
</protein>